<organism evidence="2 3">
    <name type="scientific">Molossus molossus</name>
    <name type="common">Pallas' mastiff bat</name>
    <name type="synonym">Vespertilio molossus</name>
    <dbReference type="NCBI Taxonomy" id="27622"/>
    <lineage>
        <taxon>Eukaryota</taxon>
        <taxon>Metazoa</taxon>
        <taxon>Chordata</taxon>
        <taxon>Craniata</taxon>
        <taxon>Vertebrata</taxon>
        <taxon>Euteleostomi</taxon>
        <taxon>Mammalia</taxon>
        <taxon>Eutheria</taxon>
        <taxon>Laurasiatheria</taxon>
        <taxon>Chiroptera</taxon>
        <taxon>Yangochiroptera</taxon>
        <taxon>Molossidae</taxon>
        <taxon>Molossus</taxon>
    </lineage>
</organism>
<dbReference type="AlphaFoldDB" id="A0A7J8EEN9"/>
<keyword evidence="3" id="KW-1185">Reference proteome</keyword>
<feature type="compositionally biased region" description="Low complexity" evidence="1">
    <location>
        <begin position="68"/>
        <end position="86"/>
    </location>
</feature>
<protein>
    <submittedName>
        <fullName evidence="2">Uncharacterized protein</fullName>
    </submittedName>
</protein>
<comment type="caution">
    <text evidence="2">The sequence shown here is derived from an EMBL/GenBank/DDBJ whole genome shotgun (WGS) entry which is preliminary data.</text>
</comment>
<proteinExistence type="predicted"/>
<evidence type="ECO:0000313" key="3">
    <source>
        <dbReference type="Proteomes" id="UP000550707"/>
    </source>
</evidence>
<sequence>MQRMGAACRTCCRRGTEGRSPANAPRGEHAAPGICQRWKVPLFSRWPRWEADSNPPRLAARSCSEGPSLSRVGGSHSSGRSIRGPSAGTGHPTPCLLCSDPFVSSARRVVVGSGCSRSGSGQIHQSGLFHDSFGYTGVGKSRFTVVSTRNTVYWCMIIYYIYCYHHY</sequence>
<accession>A0A7J8EEN9</accession>
<gene>
    <name evidence="2" type="ORF">HJG59_008845</name>
</gene>
<evidence type="ECO:0000313" key="2">
    <source>
        <dbReference type="EMBL" id="KAF6433781.1"/>
    </source>
</evidence>
<name>A0A7J8EEN9_MOLMO</name>
<reference evidence="2 3" key="1">
    <citation type="journal article" date="2020" name="Nature">
        <title>Six reference-quality genomes reveal evolution of bat adaptations.</title>
        <authorList>
            <person name="Jebb D."/>
            <person name="Huang Z."/>
            <person name="Pippel M."/>
            <person name="Hughes G.M."/>
            <person name="Lavrichenko K."/>
            <person name="Devanna P."/>
            <person name="Winkler S."/>
            <person name="Jermiin L.S."/>
            <person name="Skirmuntt E.C."/>
            <person name="Katzourakis A."/>
            <person name="Burkitt-Gray L."/>
            <person name="Ray D.A."/>
            <person name="Sullivan K.A.M."/>
            <person name="Roscito J.G."/>
            <person name="Kirilenko B.M."/>
            <person name="Davalos L.M."/>
            <person name="Corthals A.P."/>
            <person name="Power M.L."/>
            <person name="Jones G."/>
            <person name="Ransome R.D."/>
            <person name="Dechmann D.K.N."/>
            <person name="Locatelli A.G."/>
            <person name="Puechmaille S.J."/>
            <person name="Fedrigo O."/>
            <person name="Jarvis E.D."/>
            <person name="Hiller M."/>
            <person name="Vernes S.C."/>
            <person name="Myers E.W."/>
            <person name="Teeling E.C."/>
        </authorList>
    </citation>
    <scope>NUCLEOTIDE SEQUENCE [LARGE SCALE GENOMIC DNA]</scope>
    <source>
        <strain evidence="2">MMolMol1</strain>
        <tissue evidence="2">Muscle</tissue>
    </source>
</reference>
<dbReference type="EMBL" id="JACASF010000014">
    <property type="protein sequence ID" value="KAF6433781.1"/>
    <property type="molecule type" value="Genomic_DNA"/>
</dbReference>
<dbReference type="Proteomes" id="UP000550707">
    <property type="component" value="Unassembled WGS sequence"/>
</dbReference>
<feature type="region of interest" description="Disordered" evidence="1">
    <location>
        <begin position="57"/>
        <end position="88"/>
    </location>
</feature>
<evidence type="ECO:0000256" key="1">
    <source>
        <dbReference type="SAM" id="MobiDB-lite"/>
    </source>
</evidence>
<dbReference type="InParanoid" id="A0A7J8EEN9"/>